<proteinExistence type="predicted"/>
<feature type="transmembrane region" description="Helical" evidence="1">
    <location>
        <begin position="43"/>
        <end position="62"/>
    </location>
</feature>
<accession>A0AA87B7S9</accession>
<sequence>MHALSLETKKRLCHDGLPLTIVKGTVGYGPLWSLMRRAQRHGLCFAFTFSLVATTVVLFLTACVAF</sequence>
<evidence type="ECO:0000313" key="2">
    <source>
        <dbReference type="EMBL" id="CAJ1977522.1"/>
    </source>
</evidence>
<keyword evidence="1" id="KW-0812">Transmembrane</keyword>
<dbReference type="AlphaFoldDB" id="A0AA87B7S9"/>
<keyword evidence="1" id="KW-1133">Transmembrane helix</keyword>
<evidence type="ECO:0000256" key="1">
    <source>
        <dbReference type="SAM" id="Phobius"/>
    </source>
</evidence>
<dbReference type="Gramene" id="rna-AYBTSS11_LOCUS29688">
    <property type="protein sequence ID" value="CAJ1977522.1"/>
    <property type="gene ID" value="gene-AYBTSS11_LOCUS29688"/>
</dbReference>
<organism evidence="2 3">
    <name type="scientific">Sphenostylis stenocarpa</name>
    <dbReference type="NCBI Taxonomy" id="92480"/>
    <lineage>
        <taxon>Eukaryota</taxon>
        <taxon>Viridiplantae</taxon>
        <taxon>Streptophyta</taxon>
        <taxon>Embryophyta</taxon>
        <taxon>Tracheophyta</taxon>
        <taxon>Spermatophyta</taxon>
        <taxon>Magnoliopsida</taxon>
        <taxon>eudicotyledons</taxon>
        <taxon>Gunneridae</taxon>
        <taxon>Pentapetalae</taxon>
        <taxon>rosids</taxon>
        <taxon>fabids</taxon>
        <taxon>Fabales</taxon>
        <taxon>Fabaceae</taxon>
        <taxon>Papilionoideae</taxon>
        <taxon>50 kb inversion clade</taxon>
        <taxon>NPAAA clade</taxon>
        <taxon>indigoferoid/millettioid clade</taxon>
        <taxon>Phaseoleae</taxon>
        <taxon>Sphenostylis</taxon>
    </lineage>
</organism>
<gene>
    <name evidence="2" type="ORF">AYBTSS11_LOCUS29688</name>
</gene>
<dbReference type="EMBL" id="OY731407">
    <property type="protein sequence ID" value="CAJ1977522.1"/>
    <property type="molecule type" value="Genomic_DNA"/>
</dbReference>
<reference evidence="2" key="1">
    <citation type="submission" date="2023-10" db="EMBL/GenBank/DDBJ databases">
        <authorList>
            <person name="Domelevo Entfellner J.-B."/>
        </authorList>
    </citation>
    <scope>NUCLEOTIDE SEQUENCE</scope>
</reference>
<keyword evidence="3" id="KW-1185">Reference proteome</keyword>
<protein>
    <submittedName>
        <fullName evidence="2">Uncharacterized protein</fullName>
    </submittedName>
</protein>
<keyword evidence="1" id="KW-0472">Membrane</keyword>
<evidence type="ECO:0000313" key="3">
    <source>
        <dbReference type="Proteomes" id="UP001189624"/>
    </source>
</evidence>
<dbReference type="Proteomes" id="UP001189624">
    <property type="component" value="Chromosome 10"/>
</dbReference>
<name>A0AA87B7S9_9FABA</name>